<name>A0ABS2NE69_9BACI</name>
<proteinExistence type="predicted"/>
<gene>
    <name evidence="2" type="ORF">JOC86_002688</name>
</gene>
<dbReference type="RefSeq" id="WP_205173229.1">
    <property type="nucleotide sequence ID" value="NZ_JAFBDZ010000002.1"/>
</dbReference>
<accession>A0ABS2NE69</accession>
<dbReference type="EMBL" id="JAFBDZ010000002">
    <property type="protein sequence ID" value="MBM7586146.1"/>
    <property type="molecule type" value="Genomic_DNA"/>
</dbReference>
<evidence type="ECO:0000313" key="2">
    <source>
        <dbReference type="EMBL" id="MBM7586146.1"/>
    </source>
</evidence>
<dbReference type="InterPro" id="IPR025711">
    <property type="entry name" value="PepSY"/>
</dbReference>
<reference evidence="2 3" key="1">
    <citation type="submission" date="2021-01" db="EMBL/GenBank/DDBJ databases">
        <title>Genomic Encyclopedia of Type Strains, Phase IV (KMG-IV): sequencing the most valuable type-strain genomes for metagenomic binning, comparative biology and taxonomic classification.</title>
        <authorList>
            <person name="Goeker M."/>
        </authorList>
    </citation>
    <scope>NUCLEOTIDE SEQUENCE [LARGE SCALE GENOMIC DNA]</scope>
    <source>
        <strain evidence="2 3">DSM 24834</strain>
    </source>
</reference>
<protein>
    <submittedName>
        <fullName evidence="2">Membrane protein YkoI</fullName>
    </submittedName>
</protein>
<dbReference type="Gene3D" id="3.10.450.40">
    <property type="match status" value="2"/>
</dbReference>
<evidence type="ECO:0000259" key="1">
    <source>
        <dbReference type="Pfam" id="PF03413"/>
    </source>
</evidence>
<evidence type="ECO:0000313" key="3">
    <source>
        <dbReference type="Proteomes" id="UP001646157"/>
    </source>
</evidence>
<sequence>MKRKILTGSIIGFIVLGGAVGVSAVSGNVDGGKSSTGQELISMEKAKEIALKEAQGTVESIELDKGYGQDIYEIDIENKNDDVDVKINAKSGEVVKIEKEHNIDDDNNEPATKVKITQEEAIELAQKAKQGKVVEIELDDNQYYDIEMKNGNEEIELKIDANNGKIVEEETDWDND</sequence>
<feature type="domain" description="PepSY" evidence="1">
    <location>
        <begin position="115"/>
        <end position="170"/>
    </location>
</feature>
<organism evidence="2 3">
    <name type="scientific">Rossellomorea pakistanensis</name>
    <dbReference type="NCBI Taxonomy" id="992288"/>
    <lineage>
        <taxon>Bacteria</taxon>
        <taxon>Bacillati</taxon>
        <taxon>Bacillota</taxon>
        <taxon>Bacilli</taxon>
        <taxon>Bacillales</taxon>
        <taxon>Bacillaceae</taxon>
        <taxon>Rossellomorea</taxon>
    </lineage>
</organism>
<dbReference type="Proteomes" id="UP001646157">
    <property type="component" value="Unassembled WGS sequence"/>
</dbReference>
<comment type="caution">
    <text evidence="2">The sequence shown here is derived from an EMBL/GenBank/DDBJ whole genome shotgun (WGS) entry which is preliminary data.</text>
</comment>
<keyword evidence="3" id="KW-1185">Reference proteome</keyword>
<feature type="domain" description="PepSY" evidence="1">
    <location>
        <begin position="41"/>
        <end position="98"/>
    </location>
</feature>
<dbReference type="Pfam" id="PF03413">
    <property type="entry name" value="PepSY"/>
    <property type="match status" value="2"/>
</dbReference>